<sequence>MPENMTKNELDYNDEEETMIENFSRVCDAQNPSFYANKTEMCPTINEVVGVVSKEIESLAEDFKRDLFIELSHGDSNKMAPKAEEKHSTLFLMKQLEESEQPGFSSKRFECYKSSK</sequence>
<dbReference type="Proteomes" id="UP000095286">
    <property type="component" value="Unplaced"/>
</dbReference>
<evidence type="ECO:0000313" key="2">
    <source>
        <dbReference type="WBParaSite" id="RSKR_0000570316.1"/>
    </source>
</evidence>
<accession>A0AC35TYV0</accession>
<evidence type="ECO:0000313" key="1">
    <source>
        <dbReference type="Proteomes" id="UP000095286"/>
    </source>
</evidence>
<dbReference type="WBParaSite" id="RSKR_0000570316.1">
    <property type="protein sequence ID" value="RSKR_0000570316.1"/>
    <property type="gene ID" value="RSKR_0000570316"/>
</dbReference>
<name>A0AC35TYV0_9BILA</name>
<protein>
    <submittedName>
        <fullName evidence="2">CACTA en-spm transposon protein</fullName>
    </submittedName>
</protein>
<organism evidence="1 2">
    <name type="scientific">Rhabditophanes sp. KR3021</name>
    <dbReference type="NCBI Taxonomy" id="114890"/>
    <lineage>
        <taxon>Eukaryota</taxon>
        <taxon>Metazoa</taxon>
        <taxon>Ecdysozoa</taxon>
        <taxon>Nematoda</taxon>
        <taxon>Chromadorea</taxon>
        <taxon>Rhabditida</taxon>
        <taxon>Tylenchina</taxon>
        <taxon>Panagrolaimomorpha</taxon>
        <taxon>Strongyloidoidea</taxon>
        <taxon>Alloionematidae</taxon>
        <taxon>Rhabditophanes</taxon>
    </lineage>
</organism>
<reference evidence="2" key="1">
    <citation type="submission" date="2016-11" db="UniProtKB">
        <authorList>
            <consortium name="WormBaseParasite"/>
        </authorList>
    </citation>
    <scope>IDENTIFICATION</scope>
    <source>
        <strain evidence="2">KR3021</strain>
    </source>
</reference>
<proteinExistence type="predicted"/>